<evidence type="ECO:0000256" key="1">
    <source>
        <dbReference type="ARBA" id="ARBA00022679"/>
    </source>
</evidence>
<dbReference type="InterPro" id="IPR051531">
    <property type="entry name" value="N-acetyltransferase"/>
</dbReference>
<keyword evidence="2" id="KW-0012">Acyltransferase</keyword>
<sequence>MRSVRSQSSPTLVRHGRRVTIRTMTASDYEAWIEVRERCRDWLVPWEPRPADAPLPAEDRHSFAARCSLRERERQLGTGYGFGIFVDGQFVGELTLSSVQRGPFQSGFIGYWIDQAQAGKSYIPEAVAVTLAFAFDDLDLHRIEISIIPRNDRSLNVVKKLGIRPEGIAERFLQINGVWEDHARFGITQEEWVLRRDEFVADWLTG</sequence>
<proteinExistence type="inferred from homology"/>
<dbReference type="GO" id="GO:0005737">
    <property type="term" value="C:cytoplasm"/>
    <property type="evidence" value="ECO:0007669"/>
    <property type="project" value="TreeGrafter"/>
</dbReference>
<dbReference type="Gene3D" id="3.40.630.30">
    <property type="match status" value="1"/>
</dbReference>
<evidence type="ECO:0000256" key="3">
    <source>
        <dbReference type="ARBA" id="ARBA00038502"/>
    </source>
</evidence>
<feature type="domain" description="N-acetyltransferase" evidence="4">
    <location>
        <begin position="19"/>
        <end position="190"/>
    </location>
</feature>
<dbReference type="Pfam" id="PF13302">
    <property type="entry name" value="Acetyltransf_3"/>
    <property type="match status" value="1"/>
</dbReference>
<protein>
    <submittedName>
        <fullName evidence="7">Unannotated protein</fullName>
    </submittedName>
</protein>
<keyword evidence="1" id="KW-0808">Transferase</keyword>
<dbReference type="EMBL" id="CAFBPM010000005">
    <property type="protein sequence ID" value="CAB5017222.1"/>
    <property type="molecule type" value="Genomic_DNA"/>
</dbReference>
<dbReference type="EMBL" id="CAFABE010000012">
    <property type="protein sequence ID" value="CAB4821243.1"/>
    <property type="molecule type" value="Genomic_DNA"/>
</dbReference>
<dbReference type="PANTHER" id="PTHR43792:SF8">
    <property type="entry name" value="[RIBOSOMAL PROTEIN US5]-ALANINE N-ACETYLTRANSFERASE"/>
    <property type="match status" value="1"/>
</dbReference>
<dbReference type="PANTHER" id="PTHR43792">
    <property type="entry name" value="GNAT FAMILY, PUTATIVE (AFU_ORTHOLOGUE AFUA_3G00765)-RELATED-RELATED"/>
    <property type="match status" value="1"/>
</dbReference>
<accession>A0A6J7QRY5</accession>
<evidence type="ECO:0000256" key="2">
    <source>
        <dbReference type="ARBA" id="ARBA00023315"/>
    </source>
</evidence>
<evidence type="ECO:0000313" key="7">
    <source>
        <dbReference type="EMBL" id="CAB5017222.1"/>
    </source>
</evidence>
<comment type="similarity">
    <text evidence="3">Belongs to the acetyltransferase family. RimJ subfamily.</text>
</comment>
<evidence type="ECO:0000313" key="5">
    <source>
        <dbReference type="EMBL" id="CAB4821243.1"/>
    </source>
</evidence>
<dbReference type="InterPro" id="IPR000182">
    <property type="entry name" value="GNAT_dom"/>
</dbReference>
<dbReference type="EMBL" id="CAFBLT010000001">
    <property type="protein sequence ID" value="CAB4865362.1"/>
    <property type="molecule type" value="Genomic_DNA"/>
</dbReference>
<reference evidence="7" key="1">
    <citation type="submission" date="2020-05" db="EMBL/GenBank/DDBJ databases">
        <authorList>
            <person name="Chiriac C."/>
            <person name="Salcher M."/>
            <person name="Ghai R."/>
            <person name="Kavagutti S V."/>
        </authorList>
    </citation>
    <scope>NUCLEOTIDE SEQUENCE</scope>
</reference>
<evidence type="ECO:0000259" key="4">
    <source>
        <dbReference type="PROSITE" id="PS51186"/>
    </source>
</evidence>
<gene>
    <name evidence="5" type="ORF">UFOPK3164_00432</name>
    <name evidence="6" type="ORF">UFOPK3427_00454</name>
    <name evidence="7" type="ORF">UFOPK4112_00685</name>
</gene>
<name>A0A6J7QRY5_9ZZZZ</name>
<dbReference type="GO" id="GO:0008999">
    <property type="term" value="F:protein-N-terminal-alanine acetyltransferase activity"/>
    <property type="evidence" value="ECO:0007669"/>
    <property type="project" value="TreeGrafter"/>
</dbReference>
<dbReference type="InterPro" id="IPR016181">
    <property type="entry name" value="Acyl_CoA_acyltransferase"/>
</dbReference>
<dbReference type="AlphaFoldDB" id="A0A6J7QRY5"/>
<dbReference type="SUPFAM" id="SSF55729">
    <property type="entry name" value="Acyl-CoA N-acyltransferases (Nat)"/>
    <property type="match status" value="1"/>
</dbReference>
<evidence type="ECO:0000313" key="6">
    <source>
        <dbReference type="EMBL" id="CAB4865362.1"/>
    </source>
</evidence>
<organism evidence="7">
    <name type="scientific">freshwater metagenome</name>
    <dbReference type="NCBI Taxonomy" id="449393"/>
    <lineage>
        <taxon>unclassified sequences</taxon>
        <taxon>metagenomes</taxon>
        <taxon>ecological metagenomes</taxon>
    </lineage>
</organism>
<dbReference type="PROSITE" id="PS51186">
    <property type="entry name" value="GNAT"/>
    <property type="match status" value="1"/>
</dbReference>